<feature type="domain" description="Chemokine interleukin-8-like" evidence="10">
    <location>
        <begin position="28"/>
        <end position="84"/>
    </location>
</feature>
<feature type="chain" id="PRO_5028227934" description="Chemokine interleukin-8-like domain-containing protein" evidence="9">
    <location>
        <begin position="22"/>
        <end position="120"/>
    </location>
</feature>
<dbReference type="PANTHER" id="PTHR12015:SF101">
    <property type="entry name" value="CYTOKINE SCM-1 BETA-RELATED"/>
    <property type="match status" value="1"/>
</dbReference>
<evidence type="ECO:0000256" key="5">
    <source>
        <dbReference type="ARBA" id="ARBA00022525"/>
    </source>
</evidence>
<dbReference type="Gene3D" id="2.40.50.40">
    <property type="match status" value="1"/>
</dbReference>
<dbReference type="InterPro" id="IPR039809">
    <property type="entry name" value="Chemokine_b/g/d"/>
</dbReference>
<dbReference type="GO" id="GO:0061844">
    <property type="term" value="P:antimicrobial humoral immune response mediated by antimicrobial peptide"/>
    <property type="evidence" value="ECO:0000318"/>
    <property type="project" value="GO_Central"/>
</dbReference>
<dbReference type="GO" id="GO:0005615">
    <property type="term" value="C:extracellular space"/>
    <property type="evidence" value="ECO:0000318"/>
    <property type="project" value="GO_Central"/>
</dbReference>
<dbReference type="Ensembl" id="ENSOANT00000006167.2">
    <property type="protein sequence ID" value="ENSOANP00000006165.2"/>
    <property type="gene ID" value="ENSOANG00000003893.2"/>
</dbReference>
<feature type="signal peptide" evidence="9">
    <location>
        <begin position="1"/>
        <end position="21"/>
    </location>
</feature>
<proteinExistence type="inferred from homology"/>
<evidence type="ECO:0000256" key="7">
    <source>
        <dbReference type="ARBA" id="ARBA00023157"/>
    </source>
</evidence>
<dbReference type="GeneID" id="100083475"/>
<protein>
    <recommendedName>
        <fullName evidence="10">Chemokine interleukin-8-like domain-containing protein</fullName>
    </recommendedName>
</protein>
<accession>F7A481</accession>
<dbReference type="eggNOG" id="ENOG502S6ZP">
    <property type="taxonomic scope" value="Eukaryota"/>
</dbReference>
<evidence type="ECO:0000256" key="6">
    <source>
        <dbReference type="ARBA" id="ARBA00022729"/>
    </source>
</evidence>
<dbReference type="InterPro" id="IPR036048">
    <property type="entry name" value="Interleukin_8-like_sf"/>
</dbReference>
<dbReference type="Proteomes" id="UP000002279">
    <property type="component" value="Unplaced"/>
</dbReference>
<comment type="subcellular location">
    <subcellularLocation>
        <location evidence="1">Secreted</location>
    </subcellularLocation>
</comment>
<evidence type="ECO:0000256" key="4">
    <source>
        <dbReference type="ARBA" id="ARBA00022514"/>
    </source>
</evidence>
<dbReference type="AlphaFoldDB" id="F7A481"/>
<dbReference type="PANTHER" id="PTHR12015">
    <property type="entry name" value="SMALL INDUCIBLE CYTOKINE A"/>
    <property type="match status" value="1"/>
</dbReference>
<evidence type="ECO:0000256" key="2">
    <source>
        <dbReference type="ARBA" id="ARBA00006894"/>
    </source>
</evidence>
<feature type="region of interest" description="Disordered" evidence="8">
    <location>
        <begin position="88"/>
        <end position="120"/>
    </location>
</feature>
<keyword evidence="4" id="KW-0202">Cytokine</keyword>
<dbReference type="KEGG" id="oaa:100083475"/>
<dbReference type="STRING" id="9258.ENSOANP00000006165"/>
<dbReference type="PRINTS" id="PR01731">
    <property type="entry name" value="LYMPHOTACTIN"/>
</dbReference>
<dbReference type="OMA" id="IPHPPRK"/>
<dbReference type="SMART" id="SM00199">
    <property type="entry name" value="SCY"/>
    <property type="match status" value="1"/>
</dbReference>
<evidence type="ECO:0000313" key="11">
    <source>
        <dbReference type="Ensembl" id="ENSOANP00000006165.2"/>
    </source>
</evidence>
<dbReference type="Pfam" id="PF00048">
    <property type="entry name" value="IL8"/>
    <property type="match status" value="1"/>
</dbReference>
<keyword evidence="6 9" id="KW-0732">Signal</keyword>
<dbReference type="GO" id="GO:0070098">
    <property type="term" value="P:chemokine-mediated signaling pathway"/>
    <property type="evidence" value="ECO:0000318"/>
    <property type="project" value="GO_Central"/>
</dbReference>
<comment type="similarity">
    <text evidence="2">Belongs to the intercrine gamma family.</text>
</comment>
<dbReference type="InterPro" id="IPR008105">
    <property type="entry name" value="Chemokine_XCL1/XCL2"/>
</dbReference>
<dbReference type="GO" id="GO:0060326">
    <property type="term" value="P:cell chemotaxis"/>
    <property type="evidence" value="ECO:0000318"/>
    <property type="project" value="GO_Central"/>
</dbReference>
<evidence type="ECO:0000313" key="12">
    <source>
        <dbReference type="Proteomes" id="UP000002279"/>
    </source>
</evidence>
<dbReference type="Bgee" id="ENSOANG00000003893">
    <property type="expression patterns" value="Expressed in ovary and 6 other cell types or tissues"/>
</dbReference>
<evidence type="ECO:0000259" key="10">
    <source>
        <dbReference type="SMART" id="SM00199"/>
    </source>
</evidence>
<dbReference type="SUPFAM" id="SSF54117">
    <property type="entry name" value="Interleukin 8-like chemokines"/>
    <property type="match status" value="1"/>
</dbReference>
<feature type="compositionally biased region" description="Polar residues" evidence="8">
    <location>
        <begin position="104"/>
        <end position="120"/>
    </location>
</feature>
<reference evidence="11" key="1">
    <citation type="submission" date="2025-08" db="UniProtKB">
        <authorList>
            <consortium name="Ensembl"/>
        </authorList>
    </citation>
    <scope>IDENTIFICATION</scope>
    <source>
        <strain evidence="11">Glennie</strain>
    </source>
</reference>
<keyword evidence="3" id="KW-0145">Chemotaxis</keyword>
<evidence type="ECO:0000256" key="1">
    <source>
        <dbReference type="ARBA" id="ARBA00004613"/>
    </source>
</evidence>
<dbReference type="InParanoid" id="F7A481"/>
<gene>
    <name evidence="11" type="primary">LOC100083475</name>
</gene>
<name>F7A481_ORNAN</name>
<evidence type="ECO:0000256" key="8">
    <source>
        <dbReference type="SAM" id="MobiDB-lite"/>
    </source>
</evidence>
<dbReference type="RefSeq" id="XP_001514035.1">
    <property type="nucleotide sequence ID" value="XM_001513985.4"/>
</dbReference>
<keyword evidence="5" id="KW-0964">Secreted</keyword>
<keyword evidence="7" id="KW-1015">Disulfide bond</keyword>
<dbReference type="FunCoup" id="F7A481">
    <property type="interactions" value="460"/>
</dbReference>
<sequence length="120" mass="13454">MKLLILVTFCLCALCTYVVEGVGSEVMTKQICVSLTNQPIKINALKKYTIQEGPMKAVIFFTRRGIKFCANPEASWVKKAIKTMDRRATTKRMVSLSQEKKTSTEPSTNKASPTATSFYY</sequence>
<dbReference type="OrthoDB" id="9906867at2759"/>
<reference evidence="11" key="2">
    <citation type="submission" date="2025-09" db="UniProtKB">
        <authorList>
            <consortium name="Ensembl"/>
        </authorList>
    </citation>
    <scope>IDENTIFICATION</scope>
    <source>
        <strain evidence="11">Glennie</strain>
    </source>
</reference>
<dbReference type="GO" id="GO:0006954">
    <property type="term" value="P:inflammatory response"/>
    <property type="evidence" value="ECO:0000318"/>
    <property type="project" value="GO_Central"/>
</dbReference>
<evidence type="ECO:0000256" key="3">
    <source>
        <dbReference type="ARBA" id="ARBA00022500"/>
    </source>
</evidence>
<dbReference type="GO" id="GO:0048020">
    <property type="term" value="F:CCR chemokine receptor binding"/>
    <property type="evidence" value="ECO:0000318"/>
    <property type="project" value="GO_Central"/>
</dbReference>
<dbReference type="GO" id="GO:0008009">
    <property type="term" value="F:chemokine activity"/>
    <property type="evidence" value="ECO:0000318"/>
    <property type="project" value="GO_Central"/>
</dbReference>
<keyword evidence="12" id="KW-1185">Reference proteome</keyword>
<evidence type="ECO:0000256" key="9">
    <source>
        <dbReference type="SAM" id="SignalP"/>
    </source>
</evidence>
<dbReference type="FunFam" id="2.40.50.40:FF:000023">
    <property type="entry name" value="Lymphotactin isoform X1"/>
    <property type="match status" value="1"/>
</dbReference>
<dbReference type="GO" id="GO:0030335">
    <property type="term" value="P:positive regulation of cell migration"/>
    <property type="evidence" value="ECO:0000318"/>
    <property type="project" value="GO_Central"/>
</dbReference>
<dbReference type="InterPro" id="IPR001811">
    <property type="entry name" value="Chemokine_IL8-like_dom"/>
</dbReference>
<dbReference type="HOGENOM" id="CLU_141716_2_0_1"/>
<organism evidence="11 12">
    <name type="scientific">Ornithorhynchus anatinus</name>
    <name type="common">Duckbill platypus</name>
    <dbReference type="NCBI Taxonomy" id="9258"/>
    <lineage>
        <taxon>Eukaryota</taxon>
        <taxon>Metazoa</taxon>
        <taxon>Chordata</taxon>
        <taxon>Craniata</taxon>
        <taxon>Vertebrata</taxon>
        <taxon>Euteleostomi</taxon>
        <taxon>Mammalia</taxon>
        <taxon>Monotremata</taxon>
        <taxon>Ornithorhynchidae</taxon>
        <taxon>Ornithorhynchus</taxon>
    </lineage>
</organism>
<dbReference type="GeneTree" id="ENSGT00940000165676"/>